<dbReference type="GO" id="GO:0016020">
    <property type="term" value="C:membrane"/>
    <property type="evidence" value="ECO:0007669"/>
    <property type="project" value="UniProtKB-SubCell"/>
</dbReference>
<dbReference type="CDD" id="cd06225">
    <property type="entry name" value="HAMP"/>
    <property type="match status" value="1"/>
</dbReference>
<dbReference type="Pfam" id="PF00512">
    <property type="entry name" value="HisKA"/>
    <property type="match status" value="1"/>
</dbReference>
<protein>
    <recommendedName>
        <fullName evidence="3">histidine kinase</fullName>
        <ecNumber evidence="3">2.7.13.3</ecNumber>
    </recommendedName>
</protein>
<dbReference type="InterPro" id="IPR005467">
    <property type="entry name" value="His_kinase_dom"/>
</dbReference>
<evidence type="ECO:0000256" key="2">
    <source>
        <dbReference type="ARBA" id="ARBA00004370"/>
    </source>
</evidence>
<dbReference type="PANTHER" id="PTHR43065:SF46">
    <property type="entry name" value="C4-DICARBOXYLATE TRANSPORT SENSOR PROTEIN DCTB"/>
    <property type="match status" value="1"/>
</dbReference>
<dbReference type="InterPro" id="IPR000700">
    <property type="entry name" value="PAS-assoc_C"/>
</dbReference>
<dbReference type="Proteomes" id="UP000283063">
    <property type="component" value="Chromosome"/>
</dbReference>
<dbReference type="CDD" id="cd00082">
    <property type="entry name" value="HisKA"/>
    <property type="match status" value="1"/>
</dbReference>
<accession>A0A3T0N4R2</accession>
<dbReference type="InterPro" id="IPR004358">
    <property type="entry name" value="Sig_transdc_His_kin-like_C"/>
</dbReference>
<dbReference type="Pfam" id="PF02518">
    <property type="entry name" value="HATPase_c"/>
    <property type="match status" value="1"/>
</dbReference>
<dbReference type="Pfam" id="PF08447">
    <property type="entry name" value="PAS_3"/>
    <property type="match status" value="1"/>
</dbReference>
<dbReference type="InterPro" id="IPR011006">
    <property type="entry name" value="CheY-like_superfamily"/>
</dbReference>
<dbReference type="InterPro" id="IPR013655">
    <property type="entry name" value="PAS_fold_3"/>
</dbReference>
<evidence type="ECO:0000259" key="13">
    <source>
        <dbReference type="PROSITE" id="PS50110"/>
    </source>
</evidence>
<evidence type="ECO:0000256" key="4">
    <source>
        <dbReference type="ARBA" id="ARBA00022553"/>
    </source>
</evidence>
<comment type="subcellular location">
    <subcellularLocation>
        <location evidence="2">Membrane</location>
    </subcellularLocation>
</comment>
<feature type="transmembrane region" description="Helical" evidence="11">
    <location>
        <begin position="52"/>
        <end position="75"/>
    </location>
</feature>
<feature type="domain" description="PAS" evidence="14">
    <location>
        <begin position="456"/>
        <end position="532"/>
    </location>
</feature>
<dbReference type="PROSITE" id="PS50112">
    <property type="entry name" value="PAS"/>
    <property type="match status" value="1"/>
</dbReference>
<feature type="modified residue" description="4-aspartylphosphate" evidence="10">
    <location>
        <position position="901"/>
    </location>
</feature>
<dbReference type="InterPro" id="IPR003594">
    <property type="entry name" value="HATPase_dom"/>
</dbReference>
<dbReference type="PROSITE" id="PS50113">
    <property type="entry name" value="PAC"/>
    <property type="match status" value="1"/>
</dbReference>
<evidence type="ECO:0000256" key="8">
    <source>
        <dbReference type="ARBA" id="ARBA00022840"/>
    </source>
</evidence>
<dbReference type="Pfam" id="PF00072">
    <property type="entry name" value="Response_reg"/>
    <property type="match status" value="1"/>
</dbReference>
<dbReference type="SUPFAM" id="SSF55874">
    <property type="entry name" value="ATPase domain of HSP90 chaperone/DNA topoisomerase II/histidine kinase"/>
    <property type="match status" value="1"/>
</dbReference>
<feature type="domain" description="Response regulatory" evidence="13">
    <location>
        <begin position="851"/>
        <end position="967"/>
    </location>
</feature>
<proteinExistence type="predicted"/>
<organism evidence="17 18">
    <name type="scientific">Parasedimentitalea marina</name>
    <dbReference type="NCBI Taxonomy" id="2483033"/>
    <lineage>
        <taxon>Bacteria</taxon>
        <taxon>Pseudomonadati</taxon>
        <taxon>Pseudomonadota</taxon>
        <taxon>Alphaproteobacteria</taxon>
        <taxon>Rhodobacterales</taxon>
        <taxon>Paracoccaceae</taxon>
        <taxon>Parasedimentitalea</taxon>
    </lineage>
</organism>
<dbReference type="GO" id="GO:0005524">
    <property type="term" value="F:ATP binding"/>
    <property type="evidence" value="ECO:0007669"/>
    <property type="project" value="UniProtKB-KW"/>
</dbReference>
<keyword evidence="11" id="KW-0812">Transmembrane</keyword>
<dbReference type="InterPro" id="IPR036890">
    <property type="entry name" value="HATPase_C_sf"/>
</dbReference>
<name>A0A3T0N4R2_9RHOB</name>
<evidence type="ECO:0000256" key="7">
    <source>
        <dbReference type="ARBA" id="ARBA00022777"/>
    </source>
</evidence>
<dbReference type="Pfam" id="PF00672">
    <property type="entry name" value="HAMP"/>
    <property type="match status" value="1"/>
</dbReference>
<dbReference type="PROSITE" id="PS50109">
    <property type="entry name" value="HIS_KIN"/>
    <property type="match status" value="1"/>
</dbReference>
<dbReference type="SUPFAM" id="SSF47384">
    <property type="entry name" value="Homodimeric domain of signal transducing histidine kinase"/>
    <property type="match status" value="1"/>
</dbReference>
<keyword evidence="11" id="KW-1133">Transmembrane helix</keyword>
<evidence type="ECO:0000256" key="6">
    <source>
        <dbReference type="ARBA" id="ARBA00022741"/>
    </source>
</evidence>
<feature type="domain" description="PAC" evidence="15">
    <location>
        <begin position="535"/>
        <end position="586"/>
    </location>
</feature>
<dbReference type="SUPFAM" id="SSF158472">
    <property type="entry name" value="HAMP domain-like"/>
    <property type="match status" value="1"/>
</dbReference>
<dbReference type="SUPFAM" id="SSF55785">
    <property type="entry name" value="PYP-like sensor domain (PAS domain)"/>
    <property type="match status" value="2"/>
</dbReference>
<dbReference type="PRINTS" id="PR00344">
    <property type="entry name" value="BCTRLSENSOR"/>
</dbReference>
<keyword evidence="6" id="KW-0547">Nucleotide-binding</keyword>
<dbReference type="Gene3D" id="1.10.8.500">
    <property type="entry name" value="HAMP domain in histidine kinase"/>
    <property type="match status" value="1"/>
</dbReference>
<evidence type="ECO:0000256" key="10">
    <source>
        <dbReference type="PROSITE-ProRule" id="PRU00169"/>
    </source>
</evidence>
<keyword evidence="5" id="KW-0808">Transferase</keyword>
<keyword evidence="11" id="KW-0472">Membrane</keyword>
<keyword evidence="8" id="KW-0067">ATP-binding</keyword>
<dbReference type="InterPro" id="IPR035965">
    <property type="entry name" value="PAS-like_dom_sf"/>
</dbReference>
<dbReference type="Gene3D" id="3.40.50.2300">
    <property type="match status" value="1"/>
</dbReference>
<keyword evidence="9" id="KW-0902">Two-component regulatory system</keyword>
<dbReference type="KEGG" id="sedi:EBB79_14900"/>
<feature type="transmembrane region" description="Helical" evidence="11">
    <location>
        <begin position="257"/>
        <end position="276"/>
    </location>
</feature>
<dbReference type="InterPro" id="IPR000014">
    <property type="entry name" value="PAS"/>
</dbReference>
<dbReference type="InterPro" id="IPR021796">
    <property type="entry name" value="Tll0287-like_dom"/>
</dbReference>
<dbReference type="InterPro" id="IPR001789">
    <property type="entry name" value="Sig_transdc_resp-reg_receiver"/>
</dbReference>
<dbReference type="InterPro" id="IPR036097">
    <property type="entry name" value="HisK_dim/P_sf"/>
</dbReference>
<sequence>MPGGGSIANFFHKPTSELNSCTHRMSFATKSDWSGTLQRIWNVSMRKLVQSIAFRLSIPIPFFFLLCMAIAWVAIPRVLEKNTIAFATSSATNMANQIKIIRGYYTQNVVMDVEAASDISVGIKHEIDTSIIPLPATFVHDISKLFVDQDISLSLYSPLPFPGRADRQMDNFMQEAWIYLNDNPEGTYTRRQDENGNTILRVAVADRMVAEACISCHNSHPDTRKSDWKIGDVRGVLEVRQNIQGALITSLELTHNILFGVAATGLGLLLVVWFITRTITRPISEICESMDVLATGNLDSDIPTANRGDELGWIGKTLANLKDDLKRARTAAGERSEQMAALLDALPDNYFRIDNQGTILEYRVRPGAGSVNDPVAFLGRRMAEVFPPVPLALFEENMRKQQSTREMVTWEYYLEFEGERKDREAHLCPISGSDEMVLVVRDVSERRQAERQRAHAEAHLERIVASLPGAVISRRSTKSEGIKIIYVSSQSTDLWGYSPEESYGEHDVLGSTIDPKNRRELKRIMRNAIDNFETYSYRYQITTKDGERKWLETCNNCVLHEDGSVFNDGFIRDVTAEVTAQNQLEAHRKLTNHAQKLESMGQLTGGMAHDFNNVLATIMFSLELLRDNETVVEQLSLIEVALTAAQRGAQLTSSMLAFASKAHLEPSVINLNALVNETHNWAGRTLPSNIEVTTSLLADLWQIRADVSSIENALLNLFVNARDAMPDGGMLTIKTSNIVIDEGYLDARQQKMSPGRYVVLAVSDTGHGIPSEILEHIFEPFFTTKEPEKGTGLGLATIFGFMQQSGGTVQVYSKLNFGTTFELFFKAVTEELEITIEEPTQAANHLGQGQKILLAEDDKNVLPILVATLEKAGYHVTAANSGDKALELFEANPTFDLLLTDIMMPGKLKGIALSRAVREIEPELPVVFLSGYAREATDQGNGFGPEDICLTKPVRRADLLAAIKKSLNG</sequence>
<dbReference type="AlphaFoldDB" id="A0A3T0N4R2"/>
<reference evidence="17 18" key="1">
    <citation type="submission" date="2018-10" db="EMBL/GenBank/DDBJ databases">
        <title>Parasedimentitalea marina sp. nov., a psychrophilic bacterium isolated from deep seawater of the New Britain Trench.</title>
        <authorList>
            <person name="Cao J."/>
        </authorList>
    </citation>
    <scope>NUCLEOTIDE SEQUENCE [LARGE SCALE GENOMIC DNA]</scope>
    <source>
        <strain evidence="17 18">W43</strain>
    </source>
</reference>
<evidence type="ECO:0000259" key="16">
    <source>
        <dbReference type="PROSITE" id="PS50885"/>
    </source>
</evidence>
<keyword evidence="18" id="KW-1185">Reference proteome</keyword>
<evidence type="ECO:0000259" key="15">
    <source>
        <dbReference type="PROSITE" id="PS50113"/>
    </source>
</evidence>
<dbReference type="InterPro" id="IPR003660">
    <property type="entry name" value="HAMP_dom"/>
</dbReference>
<evidence type="ECO:0000256" key="1">
    <source>
        <dbReference type="ARBA" id="ARBA00000085"/>
    </source>
</evidence>
<dbReference type="GO" id="GO:0000155">
    <property type="term" value="F:phosphorelay sensor kinase activity"/>
    <property type="evidence" value="ECO:0007669"/>
    <property type="project" value="InterPro"/>
</dbReference>
<dbReference type="Gene3D" id="3.30.565.10">
    <property type="entry name" value="Histidine kinase-like ATPase, C-terminal domain"/>
    <property type="match status" value="1"/>
</dbReference>
<dbReference type="SMART" id="SM00091">
    <property type="entry name" value="PAS"/>
    <property type="match status" value="2"/>
</dbReference>
<evidence type="ECO:0000313" key="18">
    <source>
        <dbReference type="Proteomes" id="UP000283063"/>
    </source>
</evidence>
<dbReference type="SMART" id="SM00304">
    <property type="entry name" value="HAMP"/>
    <property type="match status" value="1"/>
</dbReference>
<dbReference type="SMART" id="SM00388">
    <property type="entry name" value="HisKA"/>
    <property type="match status" value="1"/>
</dbReference>
<dbReference type="Gene3D" id="1.10.287.130">
    <property type="match status" value="1"/>
</dbReference>
<dbReference type="NCBIfam" id="TIGR00229">
    <property type="entry name" value="sensory_box"/>
    <property type="match status" value="1"/>
</dbReference>
<evidence type="ECO:0000313" key="17">
    <source>
        <dbReference type="EMBL" id="AZV79030.1"/>
    </source>
</evidence>
<feature type="domain" description="HAMP" evidence="16">
    <location>
        <begin position="277"/>
        <end position="330"/>
    </location>
</feature>
<comment type="catalytic activity">
    <reaction evidence="1">
        <text>ATP + protein L-histidine = ADP + protein N-phospho-L-histidine.</text>
        <dbReference type="EC" id="2.7.13.3"/>
    </reaction>
</comment>
<feature type="domain" description="Histidine kinase" evidence="12">
    <location>
        <begin position="606"/>
        <end position="829"/>
    </location>
</feature>
<evidence type="ECO:0000256" key="3">
    <source>
        <dbReference type="ARBA" id="ARBA00012438"/>
    </source>
</evidence>
<evidence type="ECO:0000259" key="12">
    <source>
        <dbReference type="PROSITE" id="PS50109"/>
    </source>
</evidence>
<dbReference type="EMBL" id="CP033219">
    <property type="protein sequence ID" value="AZV79030.1"/>
    <property type="molecule type" value="Genomic_DNA"/>
</dbReference>
<dbReference type="SMART" id="SM00448">
    <property type="entry name" value="REC"/>
    <property type="match status" value="1"/>
</dbReference>
<dbReference type="Gene3D" id="3.30.450.20">
    <property type="entry name" value="PAS domain"/>
    <property type="match status" value="2"/>
</dbReference>
<evidence type="ECO:0000256" key="9">
    <source>
        <dbReference type="ARBA" id="ARBA00023012"/>
    </source>
</evidence>
<dbReference type="PANTHER" id="PTHR43065">
    <property type="entry name" value="SENSOR HISTIDINE KINASE"/>
    <property type="match status" value="1"/>
</dbReference>
<gene>
    <name evidence="17" type="ORF">EBB79_14900</name>
</gene>
<dbReference type="Pfam" id="PF11845">
    <property type="entry name" value="Tll0287-like"/>
    <property type="match status" value="1"/>
</dbReference>
<dbReference type="PROSITE" id="PS50110">
    <property type="entry name" value="RESPONSE_REGULATORY"/>
    <property type="match status" value="1"/>
</dbReference>
<keyword evidence="4 10" id="KW-0597">Phosphoprotein</keyword>
<evidence type="ECO:0000256" key="11">
    <source>
        <dbReference type="SAM" id="Phobius"/>
    </source>
</evidence>
<dbReference type="EC" id="2.7.13.3" evidence="3"/>
<dbReference type="PROSITE" id="PS50885">
    <property type="entry name" value="HAMP"/>
    <property type="match status" value="1"/>
</dbReference>
<dbReference type="InterPro" id="IPR003661">
    <property type="entry name" value="HisK_dim/P_dom"/>
</dbReference>
<dbReference type="CDD" id="cd00130">
    <property type="entry name" value="PAS"/>
    <property type="match status" value="1"/>
</dbReference>
<keyword evidence="7" id="KW-0418">Kinase</keyword>
<dbReference type="SMART" id="SM00387">
    <property type="entry name" value="HATPase_c"/>
    <property type="match status" value="1"/>
</dbReference>
<evidence type="ECO:0000259" key="14">
    <source>
        <dbReference type="PROSITE" id="PS50112"/>
    </source>
</evidence>
<dbReference type="SUPFAM" id="SSF52172">
    <property type="entry name" value="CheY-like"/>
    <property type="match status" value="1"/>
</dbReference>
<evidence type="ECO:0000256" key="5">
    <source>
        <dbReference type="ARBA" id="ARBA00022679"/>
    </source>
</evidence>